<accession>A0ABN3DE34</accession>
<evidence type="ECO:0000313" key="1">
    <source>
        <dbReference type="EMBL" id="GAA2228651.1"/>
    </source>
</evidence>
<dbReference type="Proteomes" id="UP001501474">
    <property type="component" value="Unassembled WGS sequence"/>
</dbReference>
<dbReference type="RefSeq" id="WP_234848686.1">
    <property type="nucleotide sequence ID" value="NZ_BAAART010000050.1"/>
</dbReference>
<keyword evidence="2" id="KW-1185">Reference proteome</keyword>
<organism evidence="1 2">
    <name type="scientific">Streptomyces indiaensis</name>
    <dbReference type="NCBI Taxonomy" id="284033"/>
    <lineage>
        <taxon>Bacteria</taxon>
        <taxon>Bacillati</taxon>
        <taxon>Actinomycetota</taxon>
        <taxon>Actinomycetes</taxon>
        <taxon>Kitasatosporales</taxon>
        <taxon>Streptomycetaceae</taxon>
        <taxon>Streptomyces</taxon>
    </lineage>
</organism>
<proteinExistence type="predicted"/>
<comment type="caution">
    <text evidence="1">The sequence shown here is derived from an EMBL/GenBank/DDBJ whole genome shotgun (WGS) entry which is preliminary data.</text>
</comment>
<dbReference type="EMBL" id="BAAART010000050">
    <property type="protein sequence ID" value="GAA2228651.1"/>
    <property type="molecule type" value="Genomic_DNA"/>
</dbReference>
<gene>
    <name evidence="1" type="ORF">GCM10010104_21770</name>
</gene>
<reference evidence="1 2" key="1">
    <citation type="journal article" date="2019" name="Int. J. Syst. Evol. Microbiol.">
        <title>The Global Catalogue of Microorganisms (GCM) 10K type strain sequencing project: providing services to taxonomists for standard genome sequencing and annotation.</title>
        <authorList>
            <consortium name="The Broad Institute Genomics Platform"/>
            <consortium name="The Broad Institute Genome Sequencing Center for Infectious Disease"/>
            <person name="Wu L."/>
            <person name="Ma J."/>
        </authorList>
    </citation>
    <scope>NUCLEOTIDE SEQUENCE [LARGE SCALE GENOMIC DNA]</scope>
    <source>
        <strain evidence="1 2">JCM 3053</strain>
    </source>
</reference>
<protein>
    <submittedName>
        <fullName evidence="1">Uncharacterized protein</fullName>
    </submittedName>
</protein>
<evidence type="ECO:0000313" key="2">
    <source>
        <dbReference type="Proteomes" id="UP001501474"/>
    </source>
</evidence>
<sequence>MTMEERPIGRHDYERIYALITAYDLKVNGGEDEPLWKLLRSLHEDYLADRPVPLDDLIGDRGVAREQRHARLVLEALMRGQTSVSIRDGDPPSTVCATPGCPNLTHATYCLNCELEHA</sequence>
<name>A0ABN3DE34_9ACTN</name>